<keyword evidence="4" id="KW-0547">Nucleotide-binding</keyword>
<evidence type="ECO:0000256" key="3">
    <source>
        <dbReference type="ARBA" id="ARBA00022692"/>
    </source>
</evidence>
<feature type="transmembrane region" description="Helical" evidence="9">
    <location>
        <begin position="288"/>
        <end position="308"/>
    </location>
</feature>
<dbReference type="GO" id="GO:0015421">
    <property type="term" value="F:ABC-type oligopeptide transporter activity"/>
    <property type="evidence" value="ECO:0007669"/>
    <property type="project" value="TreeGrafter"/>
</dbReference>
<dbReference type="OrthoDB" id="6500128at2759"/>
<dbReference type="STRING" id="41688.A0A2N3NBT9"/>
<dbReference type="InterPro" id="IPR003593">
    <property type="entry name" value="AAA+_ATPase"/>
</dbReference>
<evidence type="ECO:0000259" key="10">
    <source>
        <dbReference type="PROSITE" id="PS50893"/>
    </source>
</evidence>
<dbReference type="GO" id="GO:0090374">
    <property type="term" value="P:oligopeptide export from mitochondrion"/>
    <property type="evidence" value="ECO:0007669"/>
    <property type="project" value="TreeGrafter"/>
</dbReference>
<evidence type="ECO:0000256" key="5">
    <source>
        <dbReference type="ARBA" id="ARBA00022840"/>
    </source>
</evidence>
<evidence type="ECO:0000313" key="13">
    <source>
        <dbReference type="Proteomes" id="UP000233524"/>
    </source>
</evidence>
<gene>
    <name evidence="12" type="ORF">jhhlp_004526</name>
</gene>
<reference evidence="12 13" key="1">
    <citation type="journal article" date="2017" name="G3 (Bethesda)">
        <title>First Draft Genome Sequence of the Pathogenic Fungus Lomentospora prolificans (Formerly Scedosporium prolificans).</title>
        <authorList>
            <person name="Luo R."/>
            <person name="Zimin A."/>
            <person name="Workman R."/>
            <person name="Fan Y."/>
            <person name="Pertea G."/>
            <person name="Grossman N."/>
            <person name="Wear M.P."/>
            <person name="Jia B."/>
            <person name="Miller H."/>
            <person name="Casadevall A."/>
            <person name="Timp W."/>
            <person name="Zhang S.X."/>
            <person name="Salzberg S.L."/>
        </authorList>
    </citation>
    <scope>NUCLEOTIDE SEQUENCE [LARGE SCALE GENOMIC DNA]</scope>
    <source>
        <strain evidence="12 13">JHH-5317</strain>
    </source>
</reference>
<comment type="caution">
    <text evidence="12">The sequence shown here is derived from an EMBL/GenBank/DDBJ whole genome shotgun (WGS) entry which is preliminary data.</text>
</comment>
<feature type="domain" description="ABC transmembrane type-1" evidence="11">
    <location>
        <begin position="54"/>
        <end position="343"/>
    </location>
</feature>
<organism evidence="12 13">
    <name type="scientific">Lomentospora prolificans</name>
    <dbReference type="NCBI Taxonomy" id="41688"/>
    <lineage>
        <taxon>Eukaryota</taxon>
        <taxon>Fungi</taxon>
        <taxon>Dikarya</taxon>
        <taxon>Ascomycota</taxon>
        <taxon>Pezizomycotina</taxon>
        <taxon>Sordariomycetes</taxon>
        <taxon>Hypocreomycetidae</taxon>
        <taxon>Microascales</taxon>
        <taxon>Microascaceae</taxon>
        <taxon>Lomentospora</taxon>
    </lineage>
</organism>
<dbReference type="InParanoid" id="A0A2N3NBT9"/>
<keyword evidence="7 9" id="KW-0472">Membrane</keyword>
<keyword evidence="2" id="KW-0813">Transport</keyword>
<evidence type="ECO:0000256" key="2">
    <source>
        <dbReference type="ARBA" id="ARBA00022448"/>
    </source>
</evidence>
<feature type="domain" description="ABC transmembrane type-1" evidence="11">
    <location>
        <begin position="839"/>
        <end position="1125"/>
    </location>
</feature>
<dbReference type="FunFam" id="3.40.50.300:FF:000604">
    <property type="entry name" value="ABC transporter B family member 28"/>
    <property type="match status" value="1"/>
</dbReference>
<evidence type="ECO:0000256" key="6">
    <source>
        <dbReference type="ARBA" id="ARBA00022989"/>
    </source>
</evidence>
<dbReference type="PANTHER" id="PTHR43394">
    <property type="entry name" value="ATP-DEPENDENT PERMEASE MDL1, MITOCHONDRIAL"/>
    <property type="match status" value="1"/>
</dbReference>
<dbReference type="GO" id="GO:0005524">
    <property type="term" value="F:ATP binding"/>
    <property type="evidence" value="ECO:0007669"/>
    <property type="project" value="UniProtKB-KW"/>
</dbReference>
<feature type="transmembrane region" description="Helical" evidence="9">
    <location>
        <begin position="836"/>
        <end position="859"/>
    </location>
</feature>
<dbReference type="Gene3D" id="1.20.1560.10">
    <property type="entry name" value="ABC transporter type 1, transmembrane domain"/>
    <property type="match status" value="2"/>
</dbReference>
<evidence type="ECO:0000256" key="8">
    <source>
        <dbReference type="SAM" id="MobiDB-lite"/>
    </source>
</evidence>
<dbReference type="PROSITE" id="PS00211">
    <property type="entry name" value="ABC_TRANSPORTER_1"/>
    <property type="match status" value="2"/>
</dbReference>
<feature type="compositionally biased region" description="Low complexity" evidence="8">
    <location>
        <begin position="631"/>
        <end position="647"/>
    </location>
</feature>
<dbReference type="PROSITE" id="PS50929">
    <property type="entry name" value="ABC_TM1F"/>
    <property type="match status" value="2"/>
</dbReference>
<feature type="region of interest" description="Disordered" evidence="8">
    <location>
        <begin position="631"/>
        <end position="658"/>
    </location>
</feature>
<feature type="compositionally biased region" description="Basic and acidic residues" evidence="8">
    <location>
        <begin position="798"/>
        <end position="807"/>
    </location>
</feature>
<dbReference type="GO" id="GO:0005743">
    <property type="term" value="C:mitochondrial inner membrane"/>
    <property type="evidence" value="ECO:0007669"/>
    <property type="project" value="TreeGrafter"/>
</dbReference>
<feature type="transmembrane region" description="Helical" evidence="9">
    <location>
        <begin position="202"/>
        <end position="220"/>
    </location>
</feature>
<dbReference type="FunCoup" id="A0A2N3NBT9">
    <property type="interactions" value="741"/>
</dbReference>
<feature type="transmembrane region" description="Helical" evidence="9">
    <location>
        <begin position="952"/>
        <end position="975"/>
    </location>
</feature>
<feature type="domain" description="ABC transporter" evidence="10">
    <location>
        <begin position="381"/>
        <end position="620"/>
    </location>
</feature>
<feature type="domain" description="ABC transporter" evidence="10">
    <location>
        <begin position="1159"/>
        <end position="1411"/>
    </location>
</feature>
<dbReference type="EMBL" id="NLAX01000010">
    <property type="protein sequence ID" value="PKS09903.1"/>
    <property type="molecule type" value="Genomic_DNA"/>
</dbReference>
<feature type="transmembrane region" description="Helical" evidence="9">
    <location>
        <begin position="51"/>
        <end position="76"/>
    </location>
</feature>
<feature type="compositionally biased region" description="Low complexity" evidence="8">
    <location>
        <begin position="12"/>
        <end position="22"/>
    </location>
</feature>
<sequence>MDRLKKLFRGRSQTSSPSSTPPENEKSVEPQLQLSWRHLFAFTTRRHLTSLLPAILTCLAVSGLEAFLPVVYGRIFNAFAAFGSGSSGAEEALRAVATWCLVLVGLGLGTWLSNGLFMSAWIMFGEGQAKSVRQAVFRALLKKEMEWYDLQSDGTSSLLTRIETQTRELQLATSQVFGHIISDCMTALASLCIAFASAYKLTFVLISTIPVSIAIIKFATRPLAPAIQSQKQNLAEASKLAAASLTAIDTVKVFNGFDNESWKYLGVIRKATTHYLIQARINAFQMGYAQIWLAILFVTGFWYGVALVDQGASAGSILTTFYATLAAFQGFEALMPQWLVLSKGMSAGLELRQLTESGKGERPGDGEGGQKAWPSTCVGHVSVENVSFAYPSNPTKQVLARSSFVFPAGEITFLIGRSGSGKSTIGNLILQFYKPTTGQINIDGYALSSLNPEWIRKAVTLVQQSSILFNDTLFQNVALGHPHPEMVTKEEIIVACEAVILQSAIASLSLGGDTMVGLGGQDLSGGQKQRVALARAMLRNTPILILDEVTSGLDHLTRTLVMEALREWRRGKTTIIITHDVSQIGDGDYTYVMDKGELVQQGYRSHLLADENGLFVALLASASDEAASAANAVRVESPAPAPASAPLEPEPEEPQPARNRFSLRLLETFDRDIRNSRQSLLRSPSLVGHLGYAQSARASQLRELKAETIDYCNSRASAPWSNRILEEPTRSSLAGREAPVKDGFDFADLSESCTSRNSTIELLETMGHSVQASRRGYSQVRARGADEAGPVEGTGGSKSKEETIEPSEIENKYDINTSMTDIIRTVWPNVTRPQRVIFLLGLTSCIVAAGTNPAFSYSFSRLLAAFWATSDRLAVGQPWAILLLGIGAVEAIAYLCSRYLMEYTGQAWINALRMQALHRILRQPKSWFGSPRHDVGKIIECLDRNAEEMRNIVGRFLPSIIIVTGMITASVSWALVVSWKLTLVALSSVPVYVACISLLSYVSSKWEAKCNSGAEVASSVARETFLNIRVVRAFTLEKYFSNKHNEATADSFALGLRRAAYTGICYGLQQSLNLHVTALVFYYGTYLLAKTDEVTVSDVMQVVNLLLLSIGTSSAILSSIPQISGARATAVQMLNFANLPLDSSDEGNGGRKVFMPFPICFRGLSFAYPSRPNQLVLRNLMLQIDSGTRIAVVGPSGCGKSTLTALLLGLYEPLKPPGSEIGATSPTLLFGGIPSAEVDISHLRSMAAYVPQTPFLFPATIAENIAYSIPENHPLRSPANIESAARQAGIHTFISSLPGGYSTMVGDGGQALSGGQAQRVCIARALVRNPRLLVMDEPTSALDAESAEAVRRTITELQGVKSGRTTVVVVTHCRKMMKVVDRVICLEGGFVVEEGSYDELVDRKGRFAQLME</sequence>
<dbReference type="InterPro" id="IPR039421">
    <property type="entry name" value="Type_1_exporter"/>
</dbReference>
<evidence type="ECO:0000256" key="1">
    <source>
        <dbReference type="ARBA" id="ARBA00004141"/>
    </source>
</evidence>
<dbReference type="SUPFAM" id="SSF52540">
    <property type="entry name" value="P-loop containing nucleoside triphosphate hydrolases"/>
    <property type="match status" value="2"/>
</dbReference>
<dbReference type="InterPro" id="IPR003439">
    <property type="entry name" value="ABC_transporter-like_ATP-bd"/>
</dbReference>
<dbReference type="Proteomes" id="UP000233524">
    <property type="component" value="Unassembled WGS sequence"/>
</dbReference>
<dbReference type="InterPro" id="IPR027417">
    <property type="entry name" value="P-loop_NTPase"/>
</dbReference>
<keyword evidence="6 9" id="KW-1133">Transmembrane helix</keyword>
<feature type="transmembrane region" description="Helical" evidence="9">
    <location>
        <begin position="981"/>
        <end position="1002"/>
    </location>
</feature>
<dbReference type="Gene3D" id="3.40.50.300">
    <property type="entry name" value="P-loop containing nucleotide triphosphate hydrolases"/>
    <property type="match status" value="2"/>
</dbReference>
<name>A0A2N3NBT9_9PEZI</name>
<feature type="region of interest" description="Disordered" evidence="8">
    <location>
        <begin position="781"/>
        <end position="807"/>
    </location>
</feature>
<feature type="transmembrane region" description="Helical" evidence="9">
    <location>
        <begin position="96"/>
        <end position="124"/>
    </location>
</feature>
<feature type="transmembrane region" description="Helical" evidence="9">
    <location>
        <begin position="879"/>
        <end position="896"/>
    </location>
</feature>
<evidence type="ECO:0000259" key="11">
    <source>
        <dbReference type="PROSITE" id="PS50929"/>
    </source>
</evidence>
<keyword evidence="3 9" id="KW-0812">Transmembrane</keyword>
<keyword evidence="5" id="KW-0067">ATP-binding</keyword>
<dbReference type="PROSITE" id="PS50893">
    <property type="entry name" value="ABC_TRANSPORTER_2"/>
    <property type="match status" value="2"/>
</dbReference>
<dbReference type="Pfam" id="PF00005">
    <property type="entry name" value="ABC_tran"/>
    <property type="match status" value="2"/>
</dbReference>
<dbReference type="GO" id="GO:0016887">
    <property type="term" value="F:ATP hydrolysis activity"/>
    <property type="evidence" value="ECO:0007669"/>
    <property type="project" value="InterPro"/>
</dbReference>
<proteinExistence type="predicted"/>
<dbReference type="FunFam" id="3.40.50.300:FF:001471">
    <property type="entry name" value="P-loop containing nucleoside triphosphate hydrolase protein"/>
    <property type="match status" value="1"/>
</dbReference>
<dbReference type="VEuPathDB" id="FungiDB:jhhlp_004526"/>
<dbReference type="Pfam" id="PF00664">
    <property type="entry name" value="ABC_membrane"/>
    <property type="match status" value="2"/>
</dbReference>
<dbReference type="CDD" id="cd18577">
    <property type="entry name" value="ABC_6TM_Pgp_ABCB1_D1_like"/>
    <property type="match status" value="1"/>
</dbReference>
<evidence type="ECO:0000256" key="7">
    <source>
        <dbReference type="ARBA" id="ARBA00023136"/>
    </source>
</evidence>
<dbReference type="SMART" id="SM00382">
    <property type="entry name" value="AAA"/>
    <property type="match status" value="2"/>
</dbReference>
<accession>A0A2N3NBT9</accession>
<keyword evidence="13" id="KW-1185">Reference proteome</keyword>
<comment type="subcellular location">
    <subcellularLocation>
        <location evidence="1">Membrane</location>
        <topology evidence="1">Multi-pass membrane protein</topology>
    </subcellularLocation>
</comment>
<dbReference type="InterPro" id="IPR036640">
    <property type="entry name" value="ABC1_TM_sf"/>
</dbReference>
<evidence type="ECO:0000256" key="4">
    <source>
        <dbReference type="ARBA" id="ARBA00022741"/>
    </source>
</evidence>
<feature type="region of interest" description="Disordered" evidence="8">
    <location>
        <begin position="1"/>
        <end position="30"/>
    </location>
</feature>
<dbReference type="InterPro" id="IPR011527">
    <property type="entry name" value="ABC1_TM_dom"/>
</dbReference>
<dbReference type="CDD" id="cd18578">
    <property type="entry name" value="ABC_6TM_Pgp_ABCB1_D2_like"/>
    <property type="match status" value="1"/>
</dbReference>
<dbReference type="PANTHER" id="PTHR43394:SF15">
    <property type="entry name" value="ALPHA-FACTOR-TRANSPORTING ATPASE"/>
    <property type="match status" value="1"/>
</dbReference>
<dbReference type="SUPFAM" id="SSF90123">
    <property type="entry name" value="ABC transporter transmembrane region"/>
    <property type="match status" value="2"/>
</dbReference>
<evidence type="ECO:0000256" key="9">
    <source>
        <dbReference type="SAM" id="Phobius"/>
    </source>
</evidence>
<evidence type="ECO:0000313" key="12">
    <source>
        <dbReference type="EMBL" id="PKS09903.1"/>
    </source>
</evidence>
<dbReference type="InterPro" id="IPR017871">
    <property type="entry name" value="ABC_transporter-like_CS"/>
</dbReference>
<protein>
    <submittedName>
        <fullName evidence="12">Uncharacterized protein</fullName>
    </submittedName>
</protein>